<proteinExistence type="inferred from homology"/>
<comment type="cofactor">
    <cofactor evidence="1">
        <name>Zn(2+)</name>
        <dbReference type="ChEBI" id="CHEBI:29105"/>
    </cofactor>
</comment>
<evidence type="ECO:0000259" key="9">
    <source>
        <dbReference type="Pfam" id="PF01431"/>
    </source>
</evidence>
<feature type="domain" description="Peptidase M13 C-terminal" evidence="9">
    <location>
        <begin position="454"/>
        <end position="659"/>
    </location>
</feature>
<dbReference type="GO" id="GO:0046872">
    <property type="term" value="F:metal ion binding"/>
    <property type="evidence" value="ECO:0007669"/>
    <property type="project" value="UniProtKB-KW"/>
</dbReference>
<dbReference type="GO" id="GO:0016485">
    <property type="term" value="P:protein processing"/>
    <property type="evidence" value="ECO:0007669"/>
    <property type="project" value="TreeGrafter"/>
</dbReference>
<dbReference type="PROSITE" id="PS51885">
    <property type="entry name" value="NEPRILYSIN"/>
    <property type="match status" value="1"/>
</dbReference>
<accession>A0A2I9LPC8</accession>
<protein>
    <submittedName>
        <fullName evidence="11">Neprilysin</fullName>
    </submittedName>
</protein>
<evidence type="ECO:0000256" key="1">
    <source>
        <dbReference type="ARBA" id="ARBA00001947"/>
    </source>
</evidence>
<dbReference type="SUPFAM" id="SSF55486">
    <property type="entry name" value="Metalloproteases ('zincins'), catalytic domain"/>
    <property type="match status" value="1"/>
</dbReference>
<keyword evidence="4" id="KW-0645">Protease</keyword>
<keyword evidence="7" id="KW-0862">Zinc</keyword>
<evidence type="ECO:0000256" key="4">
    <source>
        <dbReference type="ARBA" id="ARBA00022670"/>
    </source>
</evidence>
<comment type="similarity">
    <text evidence="3">Belongs to the peptidase M13 family.</text>
</comment>
<feature type="domain" description="Peptidase M13 N-terminal" evidence="10">
    <location>
        <begin position="12"/>
        <end position="391"/>
    </location>
</feature>
<organism evidence="11">
    <name type="scientific">Centruroides hentzi</name>
    <dbReference type="NCBI Taxonomy" id="88313"/>
    <lineage>
        <taxon>Eukaryota</taxon>
        <taxon>Metazoa</taxon>
        <taxon>Ecdysozoa</taxon>
        <taxon>Arthropoda</taxon>
        <taxon>Chelicerata</taxon>
        <taxon>Arachnida</taxon>
        <taxon>Scorpiones</taxon>
        <taxon>Buthida</taxon>
        <taxon>Buthoidea</taxon>
        <taxon>Buthidae</taxon>
        <taxon>Centruroides</taxon>
    </lineage>
</organism>
<dbReference type="Pfam" id="PF05649">
    <property type="entry name" value="Peptidase_M13_N"/>
    <property type="match status" value="1"/>
</dbReference>
<dbReference type="PRINTS" id="PR00786">
    <property type="entry name" value="NEPRILYSIN"/>
</dbReference>
<evidence type="ECO:0000259" key="10">
    <source>
        <dbReference type="Pfam" id="PF05649"/>
    </source>
</evidence>
<evidence type="ECO:0000256" key="7">
    <source>
        <dbReference type="ARBA" id="ARBA00022833"/>
    </source>
</evidence>
<dbReference type="InterPro" id="IPR000718">
    <property type="entry name" value="Peptidase_M13"/>
</dbReference>
<keyword evidence="6" id="KW-0378">Hydrolase</keyword>
<dbReference type="GO" id="GO:0005886">
    <property type="term" value="C:plasma membrane"/>
    <property type="evidence" value="ECO:0007669"/>
    <property type="project" value="TreeGrafter"/>
</dbReference>
<dbReference type="PANTHER" id="PTHR11733">
    <property type="entry name" value="ZINC METALLOPROTEASE FAMILY M13 NEPRILYSIN-RELATED"/>
    <property type="match status" value="1"/>
</dbReference>
<dbReference type="Gene3D" id="3.40.390.10">
    <property type="entry name" value="Collagenase (Catalytic Domain)"/>
    <property type="match status" value="1"/>
</dbReference>
<evidence type="ECO:0000256" key="3">
    <source>
        <dbReference type="ARBA" id="ARBA00007357"/>
    </source>
</evidence>
<dbReference type="Gene3D" id="1.10.1380.10">
    <property type="entry name" value="Neutral endopeptidase , domain2"/>
    <property type="match status" value="1"/>
</dbReference>
<comment type="similarity">
    <text evidence="2">Belongs to the venom metalloproteinase (M12B) family.</text>
</comment>
<evidence type="ECO:0000256" key="2">
    <source>
        <dbReference type="ARBA" id="ARBA00006629"/>
    </source>
</evidence>
<keyword evidence="5" id="KW-0479">Metal-binding</keyword>
<dbReference type="InterPro" id="IPR024079">
    <property type="entry name" value="MetalloPept_cat_dom_sf"/>
</dbReference>
<evidence type="ECO:0000313" key="11">
    <source>
        <dbReference type="EMBL" id="MBW20247.1"/>
    </source>
</evidence>
<dbReference type="PANTHER" id="PTHR11733:SF167">
    <property type="entry name" value="FI17812P1-RELATED"/>
    <property type="match status" value="1"/>
</dbReference>
<dbReference type="InterPro" id="IPR018497">
    <property type="entry name" value="Peptidase_M13_C"/>
</dbReference>
<dbReference type="InterPro" id="IPR008753">
    <property type="entry name" value="Peptidase_M13_N"/>
</dbReference>
<keyword evidence="8" id="KW-0482">Metalloprotease</keyword>
<dbReference type="CDD" id="cd08662">
    <property type="entry name" value="M13"/>
    <property type="match status" value="1"/>
</dbReference>
<dbReference type="Pfam" id="PF01431">
    <property type="entry name" value="Peptidase_M13"/>
    <property type="match status" value="1"/>
</dbReference>
<dbReference type="GO" id="GO:0004222">
    <property type="term" value="F:metalloendopeptidase activity"/>
    <property type="evidence" value="ECO:0007669"/>
    <property type="project" value="InterPro"/>
</dbReference>
<dbReference type="AlphaFoldDB" id="A0A2I9LPC8"/>
<evidence type="ECO:0000256" key="8">
    <source>
        <dbReference type="ARBA" id="ARBA00023049"/>
    </source>
</evidence>
<evidence type="ECO:0000256" key="5">
    <source>
        <dbReference type="ARBA" id="ARBA00022723"/>
    </source>
</evidence>
<reference evidence="11" key="1">
    <citation type="journal article" date="2017" name="Toxicon">
        <title>Venom-gland transcriptomics and venom proteomics of the Hentz striped scorpion (Centruroides hentzi; Buthidae) reveal high toxin diversity in a harmless member of a lethal family.</title>
        <authorList>
            <person name="Ward M.J."/>
            <person name="Ellsworth S.A."/>
            <person name="Rokyta D.R."/>
        </authorList>
    </citation>
    <scope>NUCLEOTIDE SEQUENCE</scope>
    <source>
        <tissue evidence="11">Venom gland</tissue>
    </source>
</reference>
<dbReference type="InterPro" id="IPR042089">
    <property type="entry name" value="Peptidase_M13_dom_2"/>
</dbReference>
<evidence type="ECO:0000256" key="6">
    <source>
        <dbReference type="ARBA" id="ARBA00022801"/>
    </source>
</evidence>
<sequence>MLLNSMNTSADPCEDFHQFSCGKWIAEHMEGIGTRTLFQAILKLQKDFEESFKLAKEKDDLPTSVKEIIKAFETCVDYEGLDADNKAFVRNKSHQAGGFPLIDKNYRKSLTADWTEIFVKQYKSYLIGFPLMIFVFANPLDSSENIILISQPDLQSDIPPLQKDALYILATEFQSNPNNASILKDIDDILWFREKVTNLSRSLPELMDDPEEYALVTIEELNLLYPEVDWMDFLTDLFEDYLRPGDEITENDKVFLRGKSYIQTIIELFESRKITERMFLNYGGVTLLNELMNYHYVQQSVVNLKLKQESIFSKLDLKWSQCQNLVIKTASPVLDYLLGNYRKEKPLNKEIIDYMNKAMEEMVAQSTWLDEPTKNAVQDKLNLMIPFISLPPWTQDVKELDKYFDGLPKMTSNAFENALNLKQFDHKKGTEFRGKKNDRSKWPRYSQMSGSQVNAFYVPDFNVVIIPAGIQQLPYYHADRPNYMNFGGMGLIYGHEMTHGFDEFGSLKDKYGNLKNWWTDKSKKEFKKRSKCFIDQYNSYRYDGLDITVNGKQTLSENIADNGGIRQAYLGYQKWVKDHGKEKRLPGLEKYSPEQLFFIAFARSWCSSLHPPEVSAKTHELDNHSADQFRVIGSLSNMKEFSEAFNCKPGSRMNPKNKCIIW</sequence>
<name>A0A2I9LPC8_9SCOR</name>
<dbReference type="EMBL" id="GFWZ01000257">
    <property type="protein sequence ID" value="MBW20247.1"/>
    <property type="molecule type" value="Transcribed_RNA"/>
</dbReference>